<keyword evidence="3" id="KW-1185">Reference proteome</keyword>
<evidence type="ECO:0000313" key="2">
    <source>
        <dbReference type="EMBL" id="OYQ17336.1"/>
    </source>
</evidence>
<evidence type="ECO:0000313" key="3">
    <source>
        <dbReference type="Proteomes" id="UP000216361"/>
    </source>
</evidence>
<dbReference type="PRINTS" id="PR00111">
    <property type="entry name" value="ABHYDROLASE"/>
</dbReference>
<name>A0A255XK31_9PROT</name>
<dbReference type="AlphaFoldDB" id="A0A255XK31"/>
<gene>
    <name evidence="2" type="ORF">CHR90_15340</name>
</gene>
<dbReference type="InterPro" id="IPR029058">
    <property type="entry name" value="AB_hydrolase_fold"/>
</dbReference>
<dbReference type="OrthoDB" id="9804723at2"/>
<organism evidence="2 3">
    <name type="scientific">Elstera cyanobacteriorum</name>
    <dbReference type="NCBI Taxonomy" id="2022747"/>
    <lineage>
        <taxon>Bacteria</taxon>
        <taxon>Pseudomonadati</taxon>
        <taxon>Pseudomonadota</taxon>
        <taxon>Alphaproteobacteria</taxon>
        <taxon>Rhodospirillales</taxon>
        <taxon>Rhodospirillaceae</taxon>
        <taxon>Elstera</taxon>
    </lineage>
</organism>
<reference evidence="2 3" key="1">
    <citation type="submission" date="2017-07" db="EMBL/GenBank/DDBJ databases">
        <title>Elstera cyanobacteriorum sp. nov., a novel bacterium isolated from cyanobacterial aggregates in a eutrophic lake.</title>
        <authorList>
            <person name="Cai H."/>
        </authorList>
    </citation>
    <scope>NUCLEOTIDE SEQUENCE [LARGE SCALE GENOMIC DNA]</scope>
    <source>
        <strain evidence="2 3">TH019</strain>
    </source>
</reference>
<dbReference type="InterPro" id="IPR050228">
    <property type="entry name" value="Carboxylesterase_BioH"/>
</dbReference>
<feature type="domain" description="AB hydrolase-1" evidence="1">
    <location>
        <begin position="6"/>
        <end position="235"/>
    </location>
</feature>
<accession>A0A255XK31</accession>
<dbReference type="RefSeq" id="WP_094409972.1">
    <property type="nucleotide sequence ID" value="NZ_BMJZ01000005.1"/>
</dbReference>
<dbReference type="Pfam" id="PF00561">
    <property type="entry name" value="Abhydrolase_1"/>
    <property type="match status" value="1"/>
</dbReference>
<proteinExistence type="predicted"/>
<dbReference type="Gene3D" id="3.40.50.1820">
    <property type="entry name" value="alpha/beta hydrolase"/>
    <property type="match status" value="1"/>
</dbReference>
<sequence length="251" mass="26022">MAGTAPIVFLHGLGLDHRCWAPQGAALTAEGFACHTWDMPGHGGAPWDGQPLSFEGLAAALLGFLDAHGIGTAHLVGHSMGGMLALEVAARAPDRCASLALLGSAALFGSADGSFQRAFLADRLGPLDAGQRLPDLAPDLTADLFLPGTAPDLMADSIDALAKMDEATYRAALACLVTFDRRAALPGLTMPVLCLAGEHDRQAPPQGVERMAGKIPGARFLCLRDAAHMMMLEAPDAVTNALRPGLDAIQT</sequence>
<protein>
    <recommendedName>
        <fullName evidence="1">AB hydrolase-1 domain-containing protein</fullName>
    </recommendedName>
</protein>
<dbReference type="InterPro" id="IPR000073">
    <property type="entry name" value="AB_hydrolase_1"/>
</dbReference>
<evidence type="ECO:0000259" key="1">
    <source>
        <dbReference type="Pfam" id="PF00561"/>
    </source>
</evidence>
<dbReference type="PANTHER" id="PTHR43194:SF2">
    <property type="entry name" value="PEROXISOMAL MEMBRANE PROTEIN LPX1"/>
    <property type="match status" value="1"/>
</dbReference>
<dbReference type="PANTHER" id="PTHR43194">
    <property type="entry name" value="HYDROLASE ALPHA/BETA FOLD FAMILY"/>
    <property type="match status" value="1"/>
</dbReference>
<comment type="caution">
    <text evidence="2">The sequence shown here is derived from an EMBL/GenBank/DDBJ whole genome shotgun (WGS) entry which is preliminary data.</text>
</comment>
<dbReference type="SUPFAM" id="SSF53474">
    <property type="entry name" value="alpha/beta-Hydrolases"/>
    <property type="match status" value="1"/>
</dbReference>
<dbReference type="Proteomes" id="UP000216361">
    <property type="component" value="Unassembled WGS sequence"/>
</dbReference>
<dbReference type="EMBL" id="NOXS01000034">
    <property type="protein sequence ID" value="OYQ17336.1"/>
    <property type="molecule type" value="Genomic_DNA"/>
</dbReference>